<dbReference type="Pfam" id="PF13560">
    <property type="entry name" value="HTH_31"/>
    <property type="match status" value="1"/>
</dbReference>
<evidence type="ECO:0000313" key="2">
    <source>
        <dbReference type="EMBL" id="WTZ06561.1"/>
    </source>
</evidence>
<dbReference type="EMBL" id="CP109546">
    <property type="protein sequence ID" value="WTZ06561.1"/>
    <property type="molecule type" value="Genomic_DNA"/>
</dbReference>
<name>A0AAU3HU98_9ACTN</name>
<feature type="domain" description="HTH cro/C1-type" evidence="1">
    <location>
        <begin position="23"/>
        <end position="78"/>
    </location>
</feature>
<reference evidence="2" key="1">
    <citation type="submission" date="2022-10" db="EMBL/GenBank/DDBJ databases">
        <title>The complete genomes of actinobacterial strains from the NBC collection.</title>
        <authorList>
            <person name="Joergensen T.S."/>
            <person name="Alvarez Arevalo M."/>
            <person name="Sterndorff E.B."/>
            <person name="Faurdal D."/>
            <person name="Vuksanovic O."/>
            <person name="Mourched A.-S."/>
            <person name="Charusanti P."/>
            <person name="Shaw S."/>
            <person name="Blin K."/>
            <person name="Weber T."/>
        </authorList>
    </citation>
    <scope>NUCLEOTIDE SEQUENCE</scope>
    <source>
        <strain evidence="2">NBC_01393</strain>
    </source>
</reference>
<evidence type="ECO:0000313" key="3">
    <source>
        <dbReference type="EMBL" id="WTZ14525.1"/>
    </source>
</evidence>
<dbReference type="CDD" id="cd00093">
    <property type="entry name" value="HTH_XRE"/>
    <property type="match status" value="1"/>
</dbReference>
<dbReference type="InterPro" id="IPR010982">
    <property type="entry name" value="Lambda_DNA-bd_dom_sf"/>
</dbReference>
<dbReference type="EMBL" id="CP109546">
    <property type="protein sequence ID" value="WTZ14525.1"/>
    <property type="molecule type" value="Genomic_DNA"/>
</dbReference>
<gene>
    <name evidence="2" type="ORF">OG699_00060</name>
    <name evidence="3" type="ORF">OG699_45200</name>
</gene>
<accession>A0AAU3HU98</accession>
<proteinExistence type="predicted"/>
<dbReference type="InterPro" id="IPR001387">
    <property type="entry name" value="Cro/C1-type_HTH"/>
</dbReference>
<protein>
    <submittedName>
        <fullName evidence="2">Helix-turn-helix domain-containing protein</fullName>
    </submittedName>
</protein>
<dbReference type="SUPFAM" id="SSF47413">
    <property type="entry name" value="lambda repressor-like DNA-binding domains"/>
    <property type="match status" value="1"/>
</dbReference>
<dbReference type="GO" id="GO:0003677">
    <property type="term" value="F:DNA binding"/>
    <property type="evidence" value="ECO:0007669"/>
    <property type="project" value="InterPro"/>
</dbReference>
<dbReference type="AlphaFoldDB" id="A0AAU3HU98"/>
<organism evidence="2">
    <name type="scientific">Streptomyces sp. NBC_01393</name>
    <dbReference type="NCBI Taxonomy" id="2903851"/>
    <lineage>
        <taxon>Bacteria</taxon>
        <taxon>Bacillati</taxon>
        <taxon>Actinomycetota</taxon>
        <taxon>Actinomycetes</taxon>
        <taxon>Kitasatosporales</taxon>
        <taxon>Streptomycetaceae</taxon>
        <taxon>Streptomyces</taxon>
    </lineage>
</organism>
<evidence type="ECO:0000259" key="1">
    <source>
        <dbReference type="SMART" id="SM00530"/>
    </source>
</evidence>
<sequence length="297" mass="32675">MAGRPLSPIPASTPPELRALVQRLRDAKDASGKTFEALAKDGKVSESVVRRALAGKAVPPLETVKAITRACGRKEDGMAQAWYAAKAEEVLPGARKLGPKMVTSPREFVESMIFMRIEGGYPPLQQLEKVAGGAPDGRTRLPHSTLHLVLHGQIPPAEELFTAFMEALPVPAAGRRHWLDAHRRLFADAPARRAWGEPPPVVRDEPAAFTSCEGADGALARMDRDEEIKRKTGQLKEPDDYERLGLGYLNSPAPEFQWWDEAEIAAWEAEAAAQQRALKHVDLREELLAYNDRSDPA</sequence>
<dbReference type="SMART" id="SM00530">
    <property type="entry name" value="HTH_XRE"/>
    <property type="match status" value="1"/>
</dbReference>